<evidence type="ECO:0000259" key="8">
    <source>
        <dbReference type="SMART" id="SM00891"/>
    </source>
</evidence>
<dbReference type="InterPro" id="IPR047523">
    <property type="entry name" value="XPF_nuclease_EME2"/>
</dbReference>
<dbReference type="GO" id="GO:0031297">
    <property type="term" value="P:replication fork processing"/>
    <property type="evidence" value="ECO:0007669"/>
    <property type="project" value="TreeGrafter"/>
</dbReference>
<dbReference type="AlphaFoldDB" id="A0A9N7Z010"/>
<feature type="compositionally biased region" description="Polar residues" evidence="7">
    <location>
        <begin position="33"/>
        <end position="48"/>
    </location>
</feature>
<comment type="caution">
    <text evidence="9">The sequence shown here is derived from an EMBL/GenBank/DDBJ whole genome shotgun (WGS) entry which is preliminary data.</text>
</comment>
<dbReference type="Pfam" id="PF21292">
    <property type="entry name" value="EME1-MUS81_C"/>
    <property type="match status" value="1"/>
</dbReference>
<dbReference type="InterPro" id="IPR033310">
    <property type="entry name" value="Mms4/EME1/EME2"/>
</dbReference>
<keyword evidence="10" id="KW-1185">Reference proteome</keyword>
<dbReference type="EMBL" id="CADEAL010003235">
    <property type="protein sequence ID" value="CAB1443967.1"/>
    <property type="molecule type" value="Genomic_DNA"/>
</dbReference>
<evidence type="ECO:0000256" key="7">
    <source>
        <dbReference type="SAM" id="MobiDB-lite"/>
    </source>
</evidence>
<dbReference type="Gene3D" id="4.10.800.30">
    <property type="entry name" value="ERCC4, Mus81-Eme1 complex, nuclease domain, subdomain 2"/>
    <property type="match status" value="1"/>
</dbReference>
<feature type="region of interest" description="Disordered" evidence="7">
    <location>
        <begin position="1"/>
        <end position="131"/>
    </location>
</feature>
<organism evidence="9 10">
    <name type="scientific">Pleuronectes platessa</name>
    <name type="common">European plaice</name>
    <dbReference type="NCBI Taxonomy" id="8262"/>
    <lineage>
        <taxon>Eukaryota</taxon>
        <taxon>Metazoa</taxon>
        <taxon>Chordata</taxon>
        <taxon>Craniata</taxon>
        <taxon>Vertebrata</taxon>
        <taxon>Euteleostomi</taxon>
        <taxon>Actinopterygii</taxon>
        <taxon>Neopterygii</taxon>
        <taxon>Teleostei</taxon>
        <taxon>Neoteleostei</taxon>
        <taxon>Acanthomorphata</taxon>
        <taxon>Carangaria</taxon>
        <taxon>Pleuronectiformes</taxon>
        <taxon>Pleuronectoidei</taxon>
        <taxon>Pleuronectidae</taxon>
        <taxon>Pleuronectes</taxon>
    </lineage>
</organism>
<dbReference type="GO" id="GO:0005634">
    <property type="term" value="C:nucleus"/>
    <property type="evidence" value="ECO:0007669"/>
    <property type="project" value="UniProtKB-SubCell"/>
</dbReference>
<dbReference type="GO" id="GO:0003677">
    <property type="term" value="F:DNA binding"/>
    <property type="evidence" value="ECO:0007669"/>
    <property type="project" value="InterPro"/>
</dbReference>
<dbReference type="PANTHER" id="PTHR21077">
    <property type="entry name" value="EME1 PROTEIN"/>
    <property type="match status" value="1"/>
</dbReference>
<feature type="compositionally biased region" description="Polar residues" evidence="7">
    <location>
        <begin position="56"/>
        <end position="66"/>
    </location>
</feature>
<evidence type="ECO:0000256" key="6">
    <source>
        <dbReference type="ARBA" id="ARBA00023242"/>
    </source>
</evidence>
<proteinExistence type="inferred from homology"/>
<evidence type="ECO:0000313" key="9">
    <source>
        <dbReference type="EMBL" id="CAB1443967.1"/>
    </source>
</evidence>
<dbReference type="GO" id="GO:0008821">
    <property type="term" value="F:crossover junction DNA endonuclease activity"/>
    <property type="evidence" value="ECO:0007669"/>
    <property type="project" value="TreeGrafter"/>
</dbReference>
<dbReference type="GO" id="GO:0031573">
    <property type="term" value="P:mitotic intra-S DNA damage checkpoint signaling"/>
    <property type="evidence" value="ECO:0007669"/>
    <property type="project" value="TreeGrafter"/>
</dbReference>
<evidence type="ECO:0000256" key="4">
    <source>
        <dbReference type="ARBA" id="ARBA00023172"/>
    </source>
</evidence>
<comment type="subcellular location">
    <subcellularLocation>
        <location evidence="1">Nucleus</location>
    </subcellularLocation>
</comment>
<evidence type="ECO:0000256" key="3">
    <source>
        <dbReference type="ARBA" id="ARBA00022763"/>
    </source>
</evidence>
<feature type="compositionally biased region" description="Basic and acidic residues" evidence="7">
    <location>
        <begin position="86"/>
        <end position="131"/>
    </location>
</feature>
<dbReference type="FunFam" id="1.10.150.670:FF:000002">
    <property type="entry name" value="Crossover junction endonuclease EME1"/>
    <property type="match status" value="1"/>
</dbReference>
<dbReference type="InterPro" id="IPR042530">
    <property type="entry name" value="EME1/EME2_C"/>
</dbReference>
<keyword evidence="6" id="KW-0539">Nucleus</keyword>
<feature type="compositionally biased region" description="Basic and acidic residues" evidence="7">
    <location>
        <begin position="21"/>
        <end position="32"/>
    </location>
</feature>
<accession>A0A9N7Z010</accession>
<dbReference type="InterPro" id="IPR006166">
    <property type="entry name" value="ERCC4_domain"/>
</dbReference>
<dbReference type="InterPro" id="IPR043087">
    <property type="entry name" value="Eme1_nucdom_sub2"/>
</dbReference>
<dbReference type="Proteomes" id="UP001153269">
    <property type="component" value="Unassembled WGS sequence"/>
</dbReference>
<reference evidence="9" key="1">
    <citation type="submission" date="2020-03" db="EMBL/GenBank/DDBJ databases">
        <authorList>
            <person name="Weist P."/>
        </authorList>
    </citation>
    <scope>NUCLEOTIDE SEQUENCE</scope>
</reference>
<gene>
    <name evidence="9" type="ORF">PLEPLA_LOCUS31683</name>
</gene>
<protein>
    <recommendedName>
        <fullName evidence="8">ERCC4 domain-containing protein</fullName>
    </recommendedName>
</protein>
<dbReference type="GO" id="GO:0006302">
    <property type="term" value="P:double-strand break repair"/>
    <property type="evidence" value="ECO:0007669"/>
    <property type="project" value="TreeGrafter"/>
</dbReference>
<dbReference type="CDD" id="cd20082">
    <property type="entry name" value="XPF_nuclease_EME2"/>
    <property type="match status" value="1"/>
</dbReference>
<evidence type="ECO:0000256" key="1">
    <source>
        <dbReference type="ARBA" id="ARBA00004123"/>
    </source>
</evidence>
<evidence type="ECO:0000313" key="10">
    <source>
        <dbReference type="Proteomes" id="UP001153269"/>
    </source>
</evidence>
<dbReference type="PANTHER" id="PTHR21077:SF6">
    <property type="entry name" value="CROSSOVER JUNCTION ENDONUCLEASE EME2-RELATED"/>
    <property type="match status" value="1"/>
</dbReference>
<dbReference type="GO" id="GO:0048476">
    <property type="term" value="C:Holliday junction resolvase complex"/>
    <property type="evidence" value="ECO:0007669"/>
    <property type="project" value="InterPro"/>
</dbReference>
<dbReference type="InterPro" id="IPR043086">
    <property type="entry name" value="EME1_nucdom_sub1"/>
</dbReference>
<evidence type="ECO:0000256" key="2">
    <source>
        <dbReference type="ARBA" id="ARBA00005313"/>
    </source>
</evidence>
<dbReference type="GO" id="GO:0000712">
    <property type="term" value="P:resolution of meiotic recombination intermediates"/>
    <property type="evidence" value="ECO:0007669"/>
    <property type="project" value="TreeGrafter"/>
</dbReference>
<name>A0A9N7Z010_PLEPL</name>
<sequence>MSVLRRADAWEISESEEETDIETKAPLNHDEISQTTTTSSQCGDQLPSSDLKRKTSPLTRSGSHRASASLPHHGSDTPGPARKRRSREEVEADRERARERREARESQRASRAQEKDERRQEQQQRREAAENLRSLRPENCLKNLTVCIDPALLQHDGSDVLLGTLAAYEWRFSLESQQLPNSITWTRDAPQGGGSLGSLEEDQTVLLLSLTDFLDMVISVKKMLNSGGEETGVGSFLSPLLERLNRDARKVVTLLVTDSQQDYRTYGCGVPSGLGIESLDVEEVLVHLQLCKNISVVFLDGWQEVTNHVCSVTKALSKRPYKLLTEGSELPFCVDGSWASGARVERDGSGLIQVWSKQIQQLNRVSPGAASTVTAAYPSPQLLLQEYQTLGSEEERKGLLAGLIVKGGGKDRRLGPEVSARVYRCFTAPNPQLVLD</sequence>
<feature type="compositionally biased region" description="Acidic residues" evidence="7">
    <location>
        <begin position="11"/>
        <end position="20"/>
    </location>
</feature>
<comment type="similarity">
    <text evidence="2">Belongs to the EME1/MMS4 family.</text>
</comment>
<keyword evidence="3" id="KW-0227">DNA damage</keyword>
<dbReference type="Gene3D" id="1.10.150.670">
    <property type="entry name" value="Crossover junction endonuclease EME1, DNA-binding domain"/>
    <property type="match status" value="1"/>
</dbReference>
<keyword evidence="4" id="KW-0233">DNA recombination</keyword>
<keyword evidence="5" id="KW-0234">DNA repair</keyword>
<dbReference type="SMART" id="SM00891">
    <property type="entry name" value="ERCC4"/>
    <property type="match status" value="1"/>
</dbReference>
<evidence type="ECO:0000256" key="5">
    <source>
        <dbReference type="ARBA" id="ARBA00023204"/>
    </source>
</evidence>
<feature type="domain" description="ERCC4" evidence="8">
    <location>
        <begin position="145"/>
        <end position="388"/>
    </location>
</feature>
<dbReference type="Gene3D" id="3.40.1620.30">
    <property type="entry name" value="ERCC4, Mus81-Eme1 complex, nuclease domain, subdomain 1"/>
    <property type="match status" value="1"/>
</dbReference>